<feature type="transmembrane region" description="Helical" evidence="1">
    <location>
        <begin position="86"/>
        <end position="105"/>
    </location>
</feature>
<name>A0A4S8QBP9_9ACTN</name>
<dbReference type="EMBL" id="STGY01000041">
    <property type="protein sequence ID" value="THV41788.1"/>
    <property type="molecule type" value="Genomic_DNA"/>
</dbReference>
<proteinExistence type="predicted"/>
<keyword evidence="1" id="KW-0812">Transmembrane</keyword>
<evidence type="ECO:0000313" key="3">
    <source>
        <dbReference type="Proteomes" id="UP000308760"/>
    </source>
</evidence>
<accession>A0A4S8QBP9</accession>
<feature type="transmembrane region" description="Helical" evidence="1">
    <location>
        <begin position="5"/>
        <end position="23"/>
    </location>
</feature>
<sequence>MGNALLAFALELAMLVFIGWWALALDLHLALRLLIAVASIGAVAVLWGAFASPKARFELPVYGVLAVKAVAFAAGALALWGVGLPVAAIAFAVLAASNTAVVTIVRTRPMAE</sequence>
<gene>
    <name evidence="2" type="ORF">FAB82_10205</name>
</gene>
<organism evidence="2 3">
    <name type="scientific">Glycomyces buryatensis</name>
    <dbReference type="NCBI Taxonomy" id="2570927"/>
    <lineage>
        <taxon>Bacteria</taxon>
        <taxon>Bacillati</taxon>
        <taxon>Actinomycetota</taxon>
        <taxon>Actinomycetes</taxon>
        <taxon>Glycomycetales</taxon>
        <taxon>Glycomycetaceae</taxon>
        <taxon>Glycomyces</taxon>
    </lineage>
</organism>
<reference evidence="3" key="1">
    <citation type="submission" date="2019-04" db="EMBL/GenBank/DDBJ databases">
        <title>Nocardioides xinjiangensis sp. nov.</title>
        <authorList>
            <person name="Liu S."/>
        </authorList>
    </citation>
    <scope>NUCLEOTIDE SEQUENCE [LARGE SCALE GENOMIC DNA]</scope>
    <source>
        <strain evidence="3">18</strain>
    </source>
</reference>
<comment type="caution">
    <text evidence="2">The sequence shown here is derived from an EMBL/GenBank/DDBJ whole genome shotgun (WGS) entry which is preliminary data.</text>
</comment>
<reference evidence="2 3" key="2">
    <citation type="submission" date="2019-05" db="EMBL/GenBank/DDBJ databases">
        <title>Glycomyces buryatensis sp. nov.</title>
        <authorList>
            <person name="Nikitina E."/>
        </authorList>
    </citation>
    <scope>NUCLEOTIDE SEQUENCE [LARGE SCALE GENOMIC DNA]</scope>
    <source>
        <strain evidence="2 3">18</strain>
    </source>
</reference>
<dbReference type="Pfam" id="PF10823">
    <property type="entry name" value="DUF2568"/>
    <property type="match status" value="1"/>
</dbReference>
<keyword evidence="1" id="KW-0472">Membrane</keyword>
<protein>
    <submittedName>
        <fullName evidence="2">DUF2568 domain-containing protein</fullName>
    </submittedName>
</protein>
<keyword evidence="1" id="KW-1133">Transmembrane helix</keyword>
<feature type="transmembrane region" description="Helical" evidence="1">
    <location>
        <begin position="29"/>
        <end position="49"/>
    </location>
</feature>
<feature type="transmembrane region" description="Helical" evidence="1">
    <location>
        <begin position="61"/>
        <end position="80"/>
    </location>
</feature>
<dbReference type="InterPro" id="IPR021214">
    <property type="entry name" value="DUF2568"/>
</dbReference>
<evidence type="ECO:0000313" key="2">
    <source>
        <dbReference type="EMBL" id="THV41788.1"/>
    </source>
</evidence>
<keyword evidence="3" id="KW-1185">Reference proteome</keyword>
<dbReference type="Proteomes" id="UP000308760">
    <property type="component" value="Unassembled WGS sequence"/>
</dbReference>
<evidence type="ECO:0000256" key="1">
    <source>
        <dbReference type="SAM" id="Phobius"/>
    </source>
</evidence>
<dbReference type="AlphaFoldDB" id="A0A4S8QBP9"/>